<evidence type="ECO:0000256" key="3">
    <source>
        <dbReference type="ARBA" id="ARBA00022723"/>
    </source>
</evidence>
<evidence type="ECO:0000256" key="10">
    <source>
        <dbReference type="SAM" id="MobiDB-lite"/>
    </source>
</evidence>
<gene>
    <name evidence="15" type="ORF">C8Q71DRAFT_859472</name>
</gene>
<feature type="zinc finger region" description="C3H1-type" evidence="9">
    <location>
        <begin position="468"/>
        <end position="495"/>
    </location>
</feature>
<evidence type="ECO:0000259" key="11">
    <source>
        <dbReference type="PROSITE" id="PS50089"/>
    </source>
</evidence>
<evidence type="ECO:0000256" key="1">
    <source>
        <dbReference type="ARBA" id="ARBA00004906"/>
    </source>
</evidence>
<dbReference type="PROSITE" id="PS00028">
    <property type="entry name" value="ZINC_FINGER_C2H2_1"/>
    <property type="match status" value="1"/>
</dbReference>
<feature type="domain" description="C3H1-type" evidence="13">
    <location>
        <begin position="468"/>
        <end position="495"/>
    </location>
</feature>
<feature type="region of interest" description="Disordered" evidence="10">
    <location>
        <begin position="769"/>
        <end position="839"/>
    </location>
</feature>
<dbReference type="CDD" id="cd22585">
    <property type="entry name" value="Rcat_RBR_DEAH12-like"/>
    <property type="match status" value="1"/>
</dbReference>
<feature type="compositionally biased region" description="Polar residues" evidence="10">
    <location>
        <begin position="340"/>
        <end position="352"/>
    </location>
</feature>
<feature type="domain" description="RING-type" evidence="11">
    <location>
        <begin position="1436"/>
        <end position="1477"/>
    </location>
</feature>
<feature type="compositionally biased region" description="Polar residues" evidence="10">
    <location>
        <begin position="680"/>
        <end position="703"/>
    </location>
</feature>
<dbReference type="Pfam" id="PF22191">
    <property type="entry name" value="IBR_1"/>
    <property type="match status" value="1"/>
</dbReference>
<dbReference type="Proteomes" id="UP000814176">
    <property type="component" value="Unassembled WGS sequence"/>
</dbReference>
<feature type="zinc finger region" description="C3H1-type" evidence="9">
    <location>
        <begin position="308"/>
        <end position="335"/>
    </location>
</feature>
<protein>
    <recommendedName>
        <fullName evidence="17">RING-type E3 ubiquitin transferase</fullName>
    </recommendedName>
</protein>
<keyword evidence="4" id="KW-0677">Repeat</keyword>
<dbReference type="Pfam" id="PF00076">
    <property type="entry name" value="RRM_1"/>
    <property type="match status" value="1"/>
</dbReference>
<dbReference type="PROSITE" id="PS50089">
    <property type="entry name" value="ZF_RING_2"/>
    <property type="match status" value="1"/>
</dbReference>
<feature type="zinc finger region" description="C3H1-type" evidence="9">
    <location>
        <begin position="570"/>
        <end position="593"/>
    </location>
</feature>
<evidence type="ECO:0000256" key="5">
    <source>
        <dbReference type="ARBA" id="ARBA00022771"/>
    </source>
</evidence>
<feature type="compositionally biased region" description="Basic and acidic residues" evidence="10">
    <location>
        <begin position="392"/>
        <end position="412"/>
    </location>
</feature>
<feature type="compositionally biased region" description="Basic and acidic residues" evidence="10">
    <location>
        <begin position="269"/>
        <end position="278"/>
    </location>
</feature>
<keyword evidence="8" id="KW-0694">RNA-binding</keyword>
<feature type="compositionally biased region" description="Polar residues" evidence="10">
    <location>
        <begin position="161"/>
        <end position="198"/>
    </location>
</feature>
<feature type="region of interest" description="Disordered" evidence="10">
    <location>
        <begin position="333"/>
        <end position="419"/>
    </location>
</feature>
<evidence type="ECO:0000256" key="7">
    <source>
        <dbReference type="ARBA" id="ARBA00022833"/>
    </source>
</evidence>
<feature type="compositionally biased region" description="Basic and acidic residues" evidence="10">
    <location>
        <begin position="631"/>
        <end position="640"/>
    </location>
</feature>
<dbReference type="InterPro" id="IPR013087">
    <property type="entry name" value="Znf_C2H2_type"/>
</dbReference>
<feature type="zinc finger region" description="C3H1-type" evidence="9">
    <location>
        <begin position="439"/>
        <end position="461"/>
    </location>
</feature>
<keyword evidence="2" id="KW-0808">Transferase</keyword>
<dbReference type="CDD" id="cd00590">
    <property type="entry name" value="RRM_SF"/>
    <property type="match status" value="1"/>
</dbReference>
<accession>A0ABQ8KAR7</accession>
<feature type="compositionally biased region" description="Polar residues" evidence="10">
    <location>
        <begin position="786"/>
        <end position="798"/>
    </location>
</feature>
<keyword evidence="7 9" id="KW-0862">Zinc</keyword>
<dbReference type="SMART" id="SM00356">
    <property type="entry name" value="ZnF_C3H1"/>
    <property type="match status" value="4"/>
</dbReference>
<dbReference type="InterPro" id="IPR002867">
    <property type="entry name" value="IBR_dom"/>
</dbReference>
<feature type="compositionally biased region" description="Polar residues" evidence="10">
    <location>
        <begin position="367"/>
        <end position="391"/>
    </location>
</feature>
<dbReference type="PROSITE" id="PS50103">
    <property type="entry name" value="ZF_C3H1"/>
    <property type="match status" value="4"/>
</dbReference>
<reference evidence="15 16" key="1">
    <citation type="journal article" date="2021" name="Environ. Microbiol.">
        <title>Gene family expansions and transcriptome signatures uncover fungal adaptations to wood decay.</title>
        <authorList>
            <person name="Hage H."/>
            <person name="Miyauchi S."/>
            <person name="Viragh M."/>
            <person name="Drula E."/>
            <person name="Min B."/>
            <person name="Chaduli D."/>
            <person name="Navarro D."/>
            <person name="Favel A."/>
            <person name="Norest M."/>
            <person name="Lesage-Meessen L."/>
            <person name="Balint B."/>
            <person name="Merenyi Z."/>
            <person name="de Eugenio L."/>
            <person name="Morin E."/>
            <person name="Martinez A.T."/>
            <person name="Baldrian P."/>
            <person name="Stursova M."/>
            <person name="Martinez M.J."/>
            <person name="Novotny C."/>
            <person name="Magnuson J.K."/>
            <person name="Spatafora J.W."/>
            <person name="Maurice S."/>
            <person name="Pangilinan J."/>
            <person name="Andreopoulos W."/>
            <person name="LaButti K."/>
            <person name="Hundley H."/>
            <person name="Na H."/>
            <person name="Kuo A."/>
            <person name="Barry K."/>
            <person name="Lipzen A."/>
            <person name="Henrissat B."/>
            <person name="Riley R."/>
            <person name="Ahrendt S."/>
            <person name="Nagy L.G."/>
            <person name="Grigoriev I.V."/>
            <person name="Martin F."/>
            <person name="Rosso M.N."/>
        </authorList>
    </citation>
    <scope>NUCLEOTIDE SEQUENCE [LARGE SCALE GENOMIC DNA]</scope>
    <source>
        <strain evidence="15 16">CIRM-BRFM 1785</strain>
    </source>
</reference>
<comment type="caution">
    <text evidence="15">The sequence shown here is derived from an EMBL/GenBank/DDBJ whole genome shotgun (WGS) entry which is preliminary data.</text>
</comment>
<dbReference type="Pfam" id="PF01485">
    <property type="entry name" value="IBR"/>
    <property type="match status" value="1"/>
</dbReference>
<feature type="domain" description="RRM" evidence="12">
    <location>
        <begin position="964"/>
        <end position="1043"/>
    </location>
</feature>
<dbReference type="SMART" id="SM00647">
    <property type="entry name" value="IBR"/>
    <property type="match status" value="2"/>
</dbReference>
<dbReference type="PANTHER" id="PTHR22770">
    <property type="entry name" value="UBIQUITIN CONJUGATING ENZYME 7 INTERACTING PROTEIN-RELATED"/>
    <property type="match status" value="1"/>
</dbReference>
<dbReference type="EMBL" id="JADCUA010000015">
    <property type="protein sequence ID" value="KAH9834477.1"/>
    <property type="molecule type" value="Genomic_DNA"/>
</dbReference>
<feature type="compositionally biased region" description="Polar residues" evidence="10">
    <location>
        <begin position="247"/>
        <end position="265"/>
    </location>
</feature>
<keyword evidence="16" id="KW-1185">Reference proteome</keyword>
<sequence>MATKTTTVTVSRATRSKRPEATSTTKTGHETISGDTKKGRKAKQDIPQRNANPRNVPAMDGAVTAGSSTTPEQGATPGKQTTKLEKGTADKAVSASTSEKVPSLMSSKSTKASIRLLQPPYDGVTHVHGRLENQGMTNDEHPAQNPTPHDDQTVPVVKLAPTTTGSASSRPLSSANGHASEQKSAIMDTSSKTASSLPITEEHEAPTQDAVPVRRLPFRCRPWDARGSCPKANENLVERNSLDAKGNDSNNPVKTTSPQPAQIDQTKPVAEKQTRSLSEDPLPQLAEPSTEDSKQGADAAPAAVSTSKASAEPCRLYLARRCFYGSRCRFLHVRPGPSEPSVTSQCSPTTTEPSHDAPSSDPVSPEELTTSIPEKAPEQTTVTPLPAVQSTSKDRNLGIADLHSKPLIDKRMGNGRASGSRSIVSRLIDGRPARHADEICGKFQKGQCEYGEHCIFIHTLIEDRRPARETREICKDYLHGLCVYQARCFRYHIDVDDVDGAASVTTPSGATVAEPSLQSSQVEATVPVTVADNGSSHREHGNTFVPKEPPRFVLLEEQMDHRPARVLNTVCQVYYYHGRCKYGDDCERTHALPERYARPSNVHEAKVCNRISESPPPPELPKTCTSTRSRSRQEVQRRPLADVPSTSANLPTPPVSPPRRQTGKGTTAHDLLHNIQTETTHQQFDGDAYNSSERSSHLNTSGESAKLRNDKSRVTYPPDLGEAALHETRQDVHSRNLLHLFFGGEQSSKQSNVGPRLWSSMNERKIMDNNGNARRSRLPVHRESLPSDSSSPRYETNGSASMESSQTSVESSQTSWSSLAAPRTPPSFAGPRTEILPQDRRAVENADYAVAHPAKGEIRSERGIAAPLAGPSRQVNVLGSTVRSRKPPQTEPVLQGVQSEIPLVPPGLGLENVASLTSSDPPRTELPETRRAPMNITLTILNGTRVTYGPGFEVCSVVTGFEPRQIVLSNLPRRITPAAITAALEPFGAVISVVVSIKANECRKGTAMARVTFAAPGQALQAVSSLDDAHLFDKNVTARLLTGRDSMPGKARLTDGDVLLEFPCPYRVAYVGYPSRAVAEEAIAKANGTEFRGNWVTAKVHEGLPRVGSCTVQLRGLPVDVELKDLARYGKFEDGMLQRPNYTSLQSAIHRLSDKLEKAGDLITFNILPPPYKRCTVRAYAHFDSYAAAQRVRAQLHKTVQSFCGNGTLYATHTPMLEYTLPPGVFDALATDIRLFNSYVWRSYERGSSISIVDRRNSPDSTLPVLVKLASQDMRSLTRMKAHFEHLLRGDKVTQNGEVVWDGFFSRGGGAQYLEELERRYAGVLVNKDPRKRVLSLFGPAEKRDAIRAEILAKVAQLRKQKTHVIPLPGRLIGLFHHSDLAALRRQYGQENVDLDPWARVLKIRGEDEAHEAALLAVKRARDRHSGERQRHGVECPVCFDEVTSPVKLDCGHTWCKSCLQGYLRASVESKTFPLSCLGDEARCSHLIPIGLAQDILSSKDFEDVVHASFRAYVHSRPLEYHYCPTRDCEQVYRVGSDNSVLQCPSCLIRICPKCHAEYHEERSCRYNETVSQLLFDEWKGGHDVKDCPKCKTAIEREAGCNHMTCTRCNTHICWACLSTFDNSGEVYEHMRLIHGGIGL</sequence>
<dbReference type="GeneID" id="72008371"/>
<dbReference type="Gene3D" id="3.30.70.330">
    <property type="match status" value="1"/>
</dbReference>
<feature type="compositionally biased region" description="Basic and acidic residues" evidence="10">
    <location>
        <begin position="138"/>
        <end position="152"/>
    </location>
</feature>
<feature type="region of interest" description="Disordered" evidence="10">
    <location>
        <begin position="1"/>
        <end position="115"/>
    </location>
</feature>
<evidence type="ECO:0000256" key="2">
    <source>
        <dbReference type="ARBA" id="ARBA00022679"/>
    </source>
</evidence>
<comment type="pathway">
    <text evidence="1">Protein modification; protein ubiquitination.</text>
</comment>
<feature type="domain" description="C3H1-type" evidence="13">
    <location>
        <begin position="308"/>
        <end position="335"/>
    </location>
</feature>
<keyword evidence="6" id="KW-0833">Ubl conjugation pathway</keyword>
<dbReference type="InterPro" id="IPR000571">
    <property type="entry name" value="Znf_CCCH"/>
</dbReference>
<dbReference type="CDD" id="cd20335">
    <property type="entry name" value="BRcat_RBR"/>
    <property type="match status" value="1"/>
</dbReference>
<feature type="domain" description="RING-type" evidence="14">
    <location>
        <begin position="1432"/>
        <end position="1640"/>
    </location>
</feature>
<feature type="compositionally biased region" description="Polar residues" evidence="10">
    <location>
        <begin position="94"/>
        <end position="112"/>
    </location>
</feature>
<feature type="region of interest" description="Disordered" evidence="10">
    <location>
        <begin position="608"/>
        <end position="666"/>
    </location>
</feature>
<dbReference type="InterPro" id="IPR000504">
    <property type="entry name" value="RRM_dom"/>
</dbReference>
<evidence type="ECO:0000313" key="16">
    <source>
        <dbReference type="Proteomes" id="UP000814176"/>
    </source>
</evidence>
<dbReference type="Gene3D" id="3.30.40.10">
    <property type="entry name" value="Zinc/RING finger domain, C3HC4 (zinc finger)"/>
    <property type="match status" value="1"/>
</dbReference>
<dbReference type="PROSITE" id="PS51873">
    <property type="entry name" value="TRIAD"/>
    <property type="match status" value="1"/>
</dbReference>
<dbReference type="Gene3D" id="3.30.1370.210">
    <property type="match status" value="1"/>
</dbReference>
<dbReference type="InterPro" id="IPR044066">
    <property type="entry name" value="TRIAD_supradom"/>
</dbReference>
<evidence type="ECO:0000259" key="14">
    <source>
        <dbReference type="PROSITE" id="PS51873"/>
    </source>
</evidence>
<dbReference type="InterPro" id="IPR001841">
    <property type="entry name" value="Znf_RING"/>
</dbReference>
<keyword evidence="5 9" id="KW-0863">Zinc-finger</keyword>
<evidence type="ECO:0000256" key="6">
    <source>
        <dbReference type="ARBA" id="ARBA00022786"/>
    </source>
</evidence>
<organism evidence="15 16">
    <name type="scientific">Rhodofomes roseus</name>
    <dbReference type="NCBI Taxonomy" id="34475"/>
    <lineage>
        <taxon>Eukaryota</taxon>
        <taxon>Fungi</taxon>
        <taxon>Dikarya</taxon>
        <taxon>Basidiomycota</taxon>
        <taxon>Agaricomycotina</taxon>
        <taxon>Agaricomycetes</taxon>
        <taxon>Polyporales</taxon>
        <taxon>Rhodofomes</taxon>
    </lineage>
</organism>
<dbReference type="Gene3D" id="1.20.120.1750">
    <property type="match status" value="1"/>
</dbReference>
<feature type="region of interest" description="Disordered" evidence="10">
    <location>
        <begin position="133"/>
        <end position="310"/>
    </location>
</feature>
<dbReference type="PANTHER" id="PTHR22770:SF13">
    <property type="entry name" value="RING-TYPE DOMAIN-CONTAINING PROTEIN"/>
    <property type="match status" value="1"/>
</dbReference>
<dbReference type="SUPFAM" id="SSF57850">
    <property type="entry name" value="RING/U-box"/>
    <property type="match status" value="2"/>
</dbReference>
<dbReference type="SMART" id="SM00184">
    <property type="entry name" value="RING"/>
    <property type="match status" value="1"/>
</dbReference>
<feature type="region of interest" description="Disordered" evidence="10">
    <location>
        <begin position="680"/>
        <end position="718"/>
    </location>
</feature>
<dbReference type="SUPFAM" id="SSF54928">
    <property type="entry name" value="RNA-binding domain, RBD"/>
    <property type="match status" value="1"/>
</dbReference>
<proteinExistence type="predicted"/>
<evidence type="ECO:0008006" key="17">
    <source>
        <dbReference type="Google" id="ProtNLM"/>
    </source>
</evidence>
<feature type="compositionally biased region" description="Low complexity" evidence="10">
    <location>
        <begin position="1"/>
        <end position="13"/>
    </location>
</feature>
<dbReference type="Pfam" id="PF13445">
    <property type="entry name" value="zf-RING_UBOX"/>
    <property type="match status" value="1"/>
</dbReference>
<evidence type="ECO:0000256" key="9">
    <source>
        <dbReference type="PROSITE-ProRule" id="PRU00723"/>
    </source>
</evidence>
<evidence type="ECO:0000259" key="13">
    <source>
        <dbReference type="PROSITE" id="PS50103"/>
    </source>
</evidence>
<name>A0ABQ8KAR7_9APHY</name>
<evidence type="ECO:0000256" key="4">
    <source>
        <dbReference type="ARBA" id="ARBA00022737"/>
    </source>
</evidence>
<feature type="compositionally biased region" description="Polar residues" evidence="10">
    <location>
        <begin position="65"/>
        <end position="81"/>
    </location>
</feature>
<feature type="domain" description="C3H1-type" evidence="13">
    <location>
        <begin position="570"/>
        <end position="593"/>
    </location>
</feature>
<dbReference type="InterPro" id="IPR013083">
    <property type="entry name" value="Znf_RING/FYVE/PHD"/>
</dbReference>
<evidence type="ECO:0000313" key="15">
    <source>
        <dbReference type="EMBL" id="KAH9834477.1"/>
    </source>
</evidence>
<evidence type="ECO:0000256" key="8">
    <source>
        <dbReference type="PROSITE-ProRule" id="PRU00176"/>
    </source>
</evidence>
<keyword evidence="3 9" id="KW-0479">Metal-binding</keyword>
<feature type="domain" description="C3H1-type" evidence="13">
    <location>
        <begin position="439"/>
        <end position="461"/>
    </location>
</feature>
<feature type="compositionally biased region" description="Low complexity" evidence="10">
    <location>
        <begin position="799"/>
        <end position="818"/>
    </location>
</feature>
<dbReference type="InterPro" id="IPR035979">
    <property type="entry name" value="RBD_domain_sf"/>
</dbReference>
<dbReference type="PROSITE" id="PS50102">
    <property type="entry name" value="RRM"/>
    <property type="match status" value="1"/>
</dbReference>
<dbReference type="InterPro" id="IPR051628">
    <property type="entry name" value="LUBAC_E3_Ligases"/>
</dbReference>
<dbReference type="InterPro" id="IPR027370">
    <property type="entry name" value="Znf-RING_euk"/>
</dbReference>
<dbReference type="RefSeq" id="XP_047777008.1">
    <property type="nucleotide sequence ID" value="XM_047927639.1"/>
</dbReference>
<feature type="compositionally biased region" description="Basic and acidic residues" evidence="10">
    <location>
        <begin position="236"/>
        <end position="246"/>
    </location>
</feature>
<dbReference type="InterPro" id="IPR012677">
    <property type="entry name" value="Nucleotide-bd_a/b_plait_sf"/>
</dbReference>
<evidence type="ECO:0000259" key="12">
    <source>
        <dbReference type="PROSITE" id="PS50102"/>
    </source>
</evidence>